<geneLocation type="mitochondrion" evidence="2"/>
<evidence type="ECO:0000256" key="1">
    <source>
        <dbReference type="SAM" id="SignalP"/>
    </source>
</evidence>
<organism evidence="2">
    <name type="scientific">Picea glauca</name>
    <name type="common">White spruce</name>
    <name type="synonym">Pinus glauca</name>
    <dbReference type="NCBI Taxonomy" id="3330"/>
    <lineage>
        <taxon>Eukaryota</taxon>
        <taxon>Viridiplantae</taxon>
        <taxon>Streptophyta</taxon>
        <taxon>Embryophyta</taxon>
        <taxon>Tracheophyta</taxon>
        <taxon>Spermatophyta</taxon>
        <taxon>Pinopsida</taxon>
        <taxon>Pinidae</taxon>
        <taxon>Conifers I</taxon>
        <taxon>Pinales</taxon>
        <taxon>Pinaceae</taxon>
        <taxon>Picea</taxon>
    </lineage>
</organism>
<feature type="chain" id="PRO_5007152039" evidence="1">
    <location>
        <begin position="21"/>
        <end position="45"/>
    </location>
</feature>
<accession>A0A117NH12</accession>
<gene>
    <name evidence="2" type="ORF">ABT39_MTgene5820</name>
</gene>
<keyword evidence="1" id="KW-0732">Signal</keyword>
<evidence type="ECO:0000313" key="2">
    <source>
        <dbReference type="EMBL" id="KUM47633.1"/>
    </source>
</evidence>
<reference evidence="2" key="1">
    <citation type="journal article" date="2015" name="Genome Biol. Evol.">
        <title>Organellar Genomes of White Spruce (Picea glauca): Assembly and Annotation.</title>
        <authorList>
            <person name="Jackman S.D."/>
            <person name="Warren R.L."/>
            <person name="Gibb E.A."/>
            <person name="Vandervalk B.P."/>
            <person name="Mohamadi H."/>
            <person name="Chu J."/>
            <person name="Raymond A."/>
            <person name="Pleasance S."/>
            <person name="Coope R."/>
            <person name="Wildung M.R."/>
            <person name="Ritland C.E."/>
            <person name="Bousquet J."/>
            <person name="Jones S.J."/>
            <person name="Bohlmann J."/>
            <person name="Birol I."/>
        </authorList>
    </citation>
    <scope>NUCLEOTIDE SEQUENCE [LARGE SCALE GENOMIC DNA]</scope>
    <source>
        <tissue evidence="2">Flushing bud</tissue>
    </source>
</reference>
<proteinExistence type="predicted"/>
<dbReference type="EMBL" id="LKAM01000007">
    <property type="protein sequence ID" value="KUM47633.1"/>
    <property type="molecule type" value="Genomic_DNA"/>
</dbReference>
<feature type="signal peptide" evidence="1">
    <location>
        <begin position="1"/>
        <end position="20"/>
    </location>
</feature>
<comment type="caution">
    <text evidence="2">The sequence shown here is derived from an EMBL/GenBank/DDBJ whole genome shotgun (WGS) entry which is preliminary data.</text>
</comment>
<name>A0A117NH12_PICGL</name>
<sequence>MVNLRCVSFLLLLRFPCSLKIEEDQFNLASESLFPVIPFLLLTTL</sequence>
<protein>
    <submittedName>
        <fullName evidence="2">Uncharacterized protein</fullName>
    </submittedName>
</protein>
<keyword evidence="2" id="KW-0496">Mitochondrion</keyword>
<dbReference type="AlphaFoldDB" id="A0A117NH12"/>